<sequence length="127" mass="13726">MAKAYFHGTTPEAAQAIEKEGFRLPKTPAANGPGVYLSDDPEVAKSYGPAVVKVQVSGRIASGRTSDDAFYRAAGNRISKLPYDTDQDEILRDSGFKGKTDDDGAKVVFDPQHVKFVGHHALGEQFK</sequence>
<reference evidence="1" key="1">
    <citation type="submission" date="2020-04" db="EMBL/GenBank/DDBJ databases">
        <authorList>
            <person name="Chiriac C."/>
            <person name="Salcher M."/>
            <person name="Ghai R."/>
            <person name="Kavagutti S V."/>
        </authorList>
    </citation>
    <scope>NUCLEOTIDE SEQUENCE</scope>
</reference>
<proteinExistence type="predicted"/>
<protein>
    <recommendedName>
        <fullName evidence="2">PARP catalytic domain-containing protein</fullName>
    </recommendedName>
</protein>
<dbReference type="Gene3D" id="3.90.175.10">
    <property type="entry name" value="Diphtheria Toxin, domain 1"/>
    <property type="match status" value="1"/>
</dbReference>
<gene>
    <name evidence="1" type="ORF">UFOVP45_126</name>
</gene>
<dbReference type="EMBL" id="LR796175">
    <property type="protein sequence ID" value="CAB4124055.1"/>
    <property type="molecule type" value="Genomic_DNA"/>
</dbReference>
<dbReference type="SUPFAM" id="SSF56399">
    <property type="entry name" value="ADP-ribosylation"/>
    <property type="match status" value="1"/>
</dbReference>
<name>A0A6J5KSB8_9CAUD</name>
<evidence type="ECO:0000313" key="1">
    <source>
        <dbReference type="EMBL" id="CAB4124055.1"/>
    </source>
</evidence>
<accession>A0A6J5KSB8</accession>
<evidence type="ECO:0008006" key="2">
    <source>
        <dbReference type="Google" id="ProtNLM"/>
    </source>
</evidence>
<organism evidence="1">
    <name type="scientific">uncultured Caudovirales phage</name>
    <dbReference type="NCBI Taxonomy" id="2100421"/>
    <lineage>
        <taxon>Viruses</taxon>
        <taxon>Duplodnaviria</taxon>
        <taxon>Heunggongvirae</taxon>
        <taxon>Uroviricota</taxon>
        <taxon>Caudoviricetes</taxon>
        <taxon>Peduoviridae</taxon>
        <taxon>Maltschvirus</taxon>
        <taxon>Maltschvirus maltsch</taxon>
    </lineage>
</organism>